<evidence type="ECO:0000259" key="14">
    <source>
        <dbReference type="PROSITE" id="PS51423"/>
    </source>
</evidence>
<dbReference type="Gene3D" id="1.10.238.10">
    <property type="entry name" value="EF-hand"/>
    <property type="match status" value="3"/>
</dbReference>
<dbReference type="PROSITE" id="PS51419">
    <property type="entry name" value="RAB"/>
    <property type="match status" value="1"/>
</dbReference>
<dbReference type="SUPFAM" id="SSF52540">
    <property type="entry name" value="P-loop containing nucleoside triphosphate hydrolases"/>
    <property type="match status" value="2"/>
</dbReference>
<keyword evidence="10" id="KW-1133">Transmembrane helix</keyword>
<dbReference type="InterPro" id="IPR001806">
    <property type="entry name" value="Small_GTPase"/>
</dbReference>
<dbReference type="PRINTS" id="PR00449">
    <property type="entry name" value="RASTRNSFRMNG"/>
</dbReference>
<accession>A0A914GU30</accession>
<dbReference type="SMART" id="SM00175">
    <property type="entry name" value="RAB"/>
    <property type="match status" value="1"/>
</dbReference>
<evidence type="ECO:0000256" key="10">
    <source>
        <dbReference type="ARBA" id="ARBA00022989"/>
    </source>
</evidence>
<dbReference type="PIRSF" id="PIRSF037488">
    <property type="entry name" value="Mt_Rho_GTPase"/>
    <property type="match status" value="1"/>
</dbReference>
<dbReference type="PANTHER" id="PTHR24072">
    <property type="entry name" value="RHO FAMILY GTPASE"/>
    <property type="match status" value="1"/>
</dbReference>
<feature type="domain" description="Miro" evidence="14">
    <location>
        <begin position="389"/>
        <end position="556"/>
    </location>
</feature>
<keyword evidence="7" id="KW-1000">Mitochondrion outer membrane</keyword>
<dbReference type="InterPro" id="IPR018247">
    <property type="entry name" value="EF_Hand_1_Ca_BS"/>
</dbReference>
<reference evidence="16" key="1">
    <citation type="submission" date="2022-11" db="UniProtKB">
        <authorList>
            <consortium name="WormBaseParasite"/>
        </authorList>
    </citation>
    <scope>IDENTIFICATION</scope>
</reference>
<keyword evidence="8" id="KW-0378">Hydrolase</keyword>
<evidence type="ECO:0000313" key="16">
    <source>
        <dbReference type="WBParaSite" id="Gr19_v10_g11350.t1"/>
    </source>
</evidence>
<keyword evidence="13" id="KW-0472">Membrane</keyword>
<evidence type="ECO:0000256" key="7">
    <source>
        <dbReference type="ARBA" id="ARBA00022787"/>
    </source>
</evidence>
<dbReference type="GO" id="GO:0007005">
    <property type="term" value="P:mitochondrion organization"/>
    <property type="evidence" value="ECO:0007669"/>
    <property type="project" value="InterPro"/>
</dbReference>
<dbReference type="InterPro" id="IPR003578">
    <property type="entry name" value="Small_GTPase_Rho"/>
</dbReference>
<keyword evidence="5" id="KW-0677">Repeat</keyword>
<dbReference type="SMART" id="SM00174">
    <property type="entry name" value="RHO"/>
    <property type="match status" value="1"/>
</dbReference>
<evidence type="ECO:0000256" key="6">
    <source>
        <dbReference type="ARBA" id="ARBA00022741"/>
    </source>
</evidence>
<dbReference type="InterPro" id="IPR002048">
    <property type="entry name" value="EF_hand_dom"/>
</dbReference>
<dbReference type="GO" id="GO:0005741">
    <property type="term" value="C:mitochondrial outer membrane"/>
    <property type="evidence" value="ECO:0007669"/>
    <property type="project" value="UniProtKB-SubCell"/>
</dbReference>
<dbReference type="Proteomes" id="UP000887572">
    <property type="component" value="Unplaced"/>
</dbReference>
<dbReference type="PROSITE" id="PS51423">
    <property type="entry name" value="MIRO"/>
    <property type="match status" value="2"/>
</dbReference>
<evidence type="ECO:0000256" key="4">
    <source>
        <dbReference type="ARBA" id="ARBA00022723"/>
    </source>
</evidence>
<feature type="domain" description="Miro" evidence="14">
    <location>
        <begin position="46"/>
        <end position="215"/>
    </location>
</feature>
<evidence type="ECO:0000313" key="15">
    <source>
        <dbReference type="Proteomes" id="UP000887572"/>
    </source>
</evidence>
<dbReference type="GO" id="GO:0005509">
    <property type="term" value="F:calcium ion binding"/>
    <property type="evidence" value="ECO:0007669"/>
    <property type="project" value="InterPro"/>
</dbReference>
<dbReference type="CDD" id="cd00051">
    <property type="entry name" value="EFh"/>
    <property type="match status" value="1"/>
</dbReference>
<keyword evidence="9" id="KW-0106">Calcium</keyword>
<evidence type="ECO:0000256" key="2">
    <source>
        <dbReference type="ARBA" id="ARBA00007981"/>
    </source>
</evidence>
<keyword evidence="4" id="KW-0479">Metal-binding</keyword>
<dbReference type="PROSITE" id="PS00018">
    <property type="entry name" value="EF_HAND_1"/>
    <property type="match status" value="1"/>
</dbReference>
<dbReference type="InterPro" id="IPR027417">
    <property type="entry name" value="P-loop_NTPase"/>
</dbReference>
<keyword evidence="12" id="KW-0342">GTP-binding</keyword>
<evidence type="ECO:0000256" key="13">
    <source>
        <dbReference type="ARBA" id="ARBA00023136"/>
    </source>
</evidence>
<comment type="similarity">
    <text evidence="2">Belongs to the mitochondrial Rho GTPase family.</text>
</comment>
<dbReference type="AlphaFoldDB" id="A0A914GU30"/>
<dbReference type="SMART" id="SM00173">
    <property type="entry name" value="RAS"/>
    <property type="match status" value="1"/>
</dbReference>
<protein>
    <submittedName>
        <fullName evidence="16">Miro domain-containing protein</fullName>
    </submittedName>
</protein>
<keyword evidence="11" id="KW-0496">Mitochondrion</keyword>
<evidence type="ECO:0000256" key="5">
    <source>
        <dbReference type="ARBA" id="ARBA00022737"/>
    </source>
</evidence>
<evidence type="ECO:0000256" key="1">
    <source>
        <dbReference type="ARBA" id="ARBA00004200"/>
    </source>
</evidence>
<sequence length="565" mass="64294">MPRKFQNDVKLSWAGDHRFHIKMIVSEHHQTFSKHISENEEASTAEAEVRILLVGDCNVGKTSLIDVLVCDRFSDEVPASIGTVQFPRKFSEDGVLTQIKDYSERVQKDHEELIAMIKEANVICVVYSVDDLSSEERVASYWLPLIQKTHGGANHNCSVLLAANKSDDMNGGAHIEKMAPIMNDYLEIETVVECSAKFSKNVPEIFYYAQKAVIYPFRPLFSVEKRELSMKCQKAMTRIFKLCDRNNDGLLSDDELKKYQMVSFGVPLTSAAVGDVKKLISECDPDMVAMTPFGLQDYLLPKILIPNGSSLEPSNECLYFIQNLFKKHDEDCDECLSAAELQSLFSVCPTNPWTDEMLNSVEQNRDVRRWSTWHILGSMSNMTVRSTKRRVFKCNVIGPRNAGKTVFCRSFVGKNIVEVERLGKKQLSPYAINSVLVRSESKHLLLQEIDVDSRSDLLSSQEINAADVVCLLYDSTDPNSFAYCAELYLRNFHRMKLPCLFVTTKFDQYEVEQDFAYQPTEFCNMHQLPKPYYFSGNDVGNPSSEVFSILATMAAYPHLKRLFYL</sequence>
<dbReference type="FunFam" id="3.40.50.300:FF:000553">
    <property type="entry name" value="Mitochondrial Rho GTPase"/>
    <property type="match status" value="1"/>
</dbReference>
<evidence type="ECO:0000256" key="12">
    <source>
        <dbReference type="ARBA" id="ARBA00023134"/>
    </source>
</evidence>
<dbReference type="SUPFAM" id="SSF47473">
    <property type="entry name" value="EF-hand"/>
    <property type="match status" value="1"/>
</dbReference>
<dbReference type="GO" id="GO:0005525">
    <property type="term" value="F:GTP binding"/>
    <property type="evidence" value="ECO:0007669"/>
    <property type="project" value="UniProtKB-KW"/>
</dbReference>
<dbReference type="InterPro" id="IPR011992">
    <property type="entry name" value="EF-hand-dom_pair"/>
</dbReference>
<comment type="subcellular location">
    <subcellularLocation>
        <location evidence="1">Mitochondrion outer membrane</location>
        <topology evidence="1">Single-pass type IV membrane protein</topology>
    </subcellularLocation>
</comment>
<keyword evidence="3" id="KW-0812">Transmembrane</keyword>
<evidence type="ECO:0000256" key="11">
    <source>
        <dbReference type="ARBA" id="ARBA00023128"/>
    </source>
</evidence>
<evidence type="ECO:0000256" key="3">
    <source>
        <dbReference type="ARBA" id="ARBA00022692"/>
    </source>
</evidence>
<dbReference type="InterPro" id="IPR021181">
    <property type="entry name" value="Miro"/>
</dbReference>
<keyword evidence="6" id="KW-0547">Nucleotide-binding</keyword>
<keyword evidence="15" id="KW-1185">Reference proteome</keyword>
<dbReference type="Gene3D" id="3.40.50.300">
    <property type="entry name" value="P-loop containing nucleotide triphosphate hydrolases"/>
    <property type="match status" value="2"/>
</dbReference>
<dbReference type="WBParaSite" id="Gr19_v10_g11350.t1">
    <property type="protein sequence ID" value="Gr19_v10_g11350.t1"/>
    <property type="gene ID" value="Gr19_v10_g11350"/>
</dbReference>
<dbReference type="Pfam" id="PF00071">
    <property type="entry name" value="Ras"/>
    <property type="match status" value="1"/>
</dbReference>
<proteinExistence type="inferred from homology"/>
<evidence type="ECO:0000256" key="9">
    <source>
        <dbReference type="ARBA" id="ARBA00022837"/>
    </source>
</evidence>
<dbReference type="GO" id="GO:0007264">
    <property type="term" value="P:small GTPase-mediated signal transduction"/>
    <property type="evidence" value="ECO:0007669"/>
    <property type="project" value="InterPro"/>
</dbReference>
<dbReference type="GO" id="GO:0003924">
    <property type="term" value="F:GTPase activity"/>
    <property type="evidence" value="ECO:0007669"/>
    <property type="project" value="InterPro"/>
</dbReference>
<dbReference type="CDD" id="cd01892">
    <property type="entry name" value="Miro2"/>
    <property type="match status" value="1"/>
</dbReference>
<organism evidence="15 16">
    <name type="scientific">Globodera rostochiensis</name>
    <name type="common">Golden nematode worm</name>
    <name type="synonym">Heterodera rostochiensis</name>
    <dbReference type="NCBI Taxonomy" id="31243"/>
    <lineage>
        <taxon>Eukaryota</taxon>
        <taxon>Metazoa</taxon>
        <taxon>Ecdysozoa</taxon>
        <taxon>Nematoda</taxon>
        <taxon>Chromadorea</taxon>
        <taxon>Rhabditida</taxon>
        <taxon>Tylenchina</taxon>
        <taxon>Tylenchomorpha</taxon>
        <taxon>Tylenchoidea</taxon>
        <taxon>Heteroderidae</taxon>
        <taxon>Heteroderinae</taxon>
        <taxon>Globodera</taxon>
    </lineage>
</organism>
<dbReference type="InterPro" id="IPR020860">
    <property type="entry name" value="MIRO_dom"/>
</dbReference>
<evidence type="ECO:0000256" key="8">
    <source>
        <dbReference type="ARBA" id="ARBA00022801"/>
    </source>
</evidence>
<name>A0A914GU30_GLORO</name>